<comment type="caution">
    <text evidence="6">The sequence shown here is derived from an EMBL/GenBank/DDBJ whole genome shotgun (WGS) entry which is preliminary data.</text>
</comment>
<feature type="compositionally biased region" description="Polar residues" evidence="3">
    <location>
        <begin position="104"/>
        <end position="141"/>
    </location>
</feature>
<keyword evidence="4" id="KW-0472">Membrane</keyword>
<dbReference type="InterPro" id="IPR036028">
    <property type="entry name" value="SH3-like_dom_sf"/>
</dbReference>
<keyword evidence="7" id="KW-1185">Reference proteome</keyword>
<evidence type="ECO:0000256" key="2">
    <source>
        <dbReference type="PROSITE-ProRule" id="PRU00192"/>
    </source>
</evidence>
<evidence type="ECO:0000313" key="6">
    <source>
        <dbReference type="EMBL" id="KAF5330874.1"/>
    </source>
</evidence>
<feature type="compositionally biased region" description="Low complexity" evidence="3">
    <location>
        <begin position="93"/>
        <end position="103"/>
    </location>
</feature>
<evidence type="ECO:0000256" key="4">
    <source>
        <dbReference type="SAM" id="Phobius"/>
    </source>
</evidence>
<gene>
    <name evidence="6" type="ORF">D9619_005284</name>
</gene>
<proteinExistence type="predicted"/>
<dbReference type="Pfam" id="PF00018">
    <property type="entry name" value="SH3_1"/>
    <property type="match status" value="1"/>
</dbReference>
<name>A0A8H5BWJ9_9AGAR</name>
<evidence type="ECO:0000256" key="3">
    <source>
        <dbReference type="SAM" id="MobiDB-lite"/>
    </source>
</evidence>
<accession>A0A8H5BWJ9</accession>
<dbReference type="OrthoDB" id="5340910at2759"/>
<keyword evidence="4" id="KW-1133">Transmembrane helix</keyword>
<feature type="region of interest" description="Disordered" evidence="3">
    <location>
        <begin position="364"/>
        <end position="390"/>
    </location>
</feature>
<evidence type="ECO:0000256" key="1">
    <source>
        <dbReference type="ARBA" id="ARBA00022443"/>
    </source>
</evidence>
<dbReference type="Proteomes" id="UP000567179">
    <property type="component" value="Unassembled WGS sequence"/>
</dbReference>
<evidence type="ECO:0000313" key="7">
    <source>
        <dbReference type="Proteomes" id="UP000567179"/>
    </source>
</evidence>
<dbReference type="SUPFAM" id="SSF50044">
    <property type="entry name" value="SH3-domain"/>
    <property type="match status" value="1"/>
</dbReference>
<feature type="compositionally biased region" description="Polar residues" evidence="3">
    <location>
        <begin position="272"/>
        <end position="284"/>
    </location>
</feature>
<dbReference type="Gene3D" id="2.30.30.40">
    <property type="entry name" value="SH3 Domains"/>
    <property type="match status" value="1"/>
</dbReference>
<dbReference type="EMBL" id="JAACJJ010000001">
    <property type="protein sequence ID" value="KAF5330874.1"/>
    <property type="molecule type" value="Genomic_DNA"/>
</dbReference>
<dbReference type="AlphaFoldDB" id="A0A8H5BWJ9"/>
<evidence type="ECO:0000259" key="5">
    <source>
        <dbReference type="PROSITE" id="PS50002"/>
    </source>
</evidence>
<organism evidence="6 7">
    <name type="scientific">Psilocybe cf. subviscida</name>
    <dbReference type="NCBI Taxonomy" id="2480587"/>
    <lineage>
        <taxon>Eukaryota</taxon>
        <taxon>Fungi</taxon>
        <taxon>Dikarya</taxon>
        <taxon>Basidiomycota</taxon>
        <taxon>Agaricomycotina</taxon>
        <taxon>Agaricomycetes</taxon>
        <taxon>Agaricomycetidae</taxon>
        <taxon>Agaricales</taxon>
        <taxon>Agaricineae</taxon>
        <taxon>Strophariaceae</taxon>
        <taxon>Psilocybe</taxon>
    </lineage>
</organism>
<protein>
    <recommendedName>
        <fullName evidence="5">SH3 domain-containing protein</fullName>
    </recommendedName>
</protein>
<feature type="compositionally biased region" description="Low complexity" evidence="3">
    <location>
        <begin position="285"/>
        <end position="306"/>
    </location>
</feature>
<dbReference type="SMART" id="SM00326">
    <property type="entry name" value="SH3"/>
    <property type="match status" value="1"/>
</dbReference>
<feature type="domain" description="SH3" evidence="5">
    <location>
        <begin position="307"/>
        <end position="367"/>
    </location>
</feature>
<keyword evidence="4" id="KW-0812">Transmembrane</keyword>
<feature type="region of interest" description="Disordered" evidence="3">
    <location>
        <begin position="93"/>
        <end position="150"/>
    </location>
</feature>
<dbReference type="PROSITE" id="PS50002">
    <property type="entry name" value="SH3"/>
    <property type="match status" value="1"/>
</dbReference>
<dbReference type="InterPro" id="IPR001452">
    <property type="entry name" value="SH3_domain"/>
</dbReference>
<sequence length="390" mass="40412">MHLRYSRRLIDDLDGVNVSRRSPQASDAPETGFGGFTGPVTITIISTFSNTATPPPLPVPPPPPNTILGIPTAAPSNTILGIPTVTHSVNTPSVSPTVLPTSSAGSSAQPTTPPFQSIGLTTLSQTSIRASSTASPSQTGNAEGAGAGRASSKLSSGGIAAIVFALVIVAFCVVFFIMRRRSRNLRERKRSSWLQNKTVSPVMTTISPVTALSPLMRNGSGYSRTTRSAENGPTPAVSFVEYPPPVPGLLTVRNGAPTPSISTVAPPPRISVPSTSYNNSNADASTIGSTSSGRSQSTGGAVAAPATGTGIGTVICTYITSLPDELPIRIGEIIRVVAEYDDGWGLCTNTAGEQGMVPLECLQMGPTPKRPTGSEFDSRRSRRASSLMPQ</sequence>
<feature type="transmembrane region" description="Helical" evidence="4">
    <location>
        <begin position="159"/>
        <end position="178"/>
    </location>
</feature>
<keyword evidence="1 2" id="KW-0728">SH3 domain</keyword>
<feature type="region of interest" description="Disordered" evidence="3">
    <location>
        <begin position="258"/>
        <end position="306"/>
    </location>
</feature>
<reference evidence="6 7" key="1">
    <citation type="journal article" date="2020" name="ISME J.">
        <title>Uncovering the hidden diversity of litter-decomposition mechanisms in mushroom-forming fungi.</title>
        <authorList>
            <person name="Floudas D."/>
            <person name="Bentzer J."/>
            <person name="Ahren D."/>
            <person name="Johansson T."/>
            <person name="Persson P."/>
            <person name="Tunlid A."/>
        </authorList>
    </citation>
    <scope>NUCLEOTIDE SEQUENCE [LARGE SCALE GENOMIC DNA]</scope>
    <source>
        <strain evidence="6 7">CBS 101986</strain>
    </source>
</reference>